<feature type="compositionally biased region" description="Gly residues" evidence="1">
    <location>
        <begin position="14"/>
        <end position="27"/>
    </location>
</feature>
<sequence>MPISFAGAKLKAGNGGNGWTGGRGGNIGSNSSGHVRQNFSHAQVDAGHGGSGSGWGAGGEGGHLASGNKGKLDINFDDATASTSPPSFPLPFPFLLLSLSHPSILLASPPSLLTSFYASWSLYGMK</sequence>
<organism evidence="2 3">
    <name type="scientific">Sistotremastrum niveocremeum HHB9708</name>
    <dbReference type="NCBI Taxonomy" id="1314777"/>
    <lineage>
        <taxon>Eukaryota</taxon>
        <taxon>Fungi</taxon>
        <taxon>Dikarya</taxon>
        <taxon>Basidiomycota</taxon>
        <taxon>Agaricomycotina</taxon>
        <taxon>Agaricomycetes</taxon>
        <taxon>Sistotremastrales</taxon>
        <taxon>Sistotremastraceae</taxon>
        <taxon>Sertulicium</taxon>
        <taxon>Sertulicium niveocremeum</taxon>
    </lineage>
</organism>
<accession>A0A164N3L6</accession>
<dbReference type="AlphaFoldDB" id="A0A164N3L6"/>
<feature type="region of interest" description="Disordered" evidence="1">
    <location>
        <begin position="14"/>
        <end position="66"/>
    </location>
</feature>
<protein>
    <submittedName>
        <fullName evidence="2">Uncharacterized protein</fullName>
    </submittedName>
</protein>
<dbReference type="EMBL" id="KV419452">
    <property type="protein sequence ID" value="KZS87317.1"/>
    <property type="molecule type" value="Genomic_DNA"/>
</dbReference>
<reference evidence="2 3" key="1">
    <citation type="journal article" date="2016" name="Mol. Biol. Evol.">
        <title>Comparative Genomics of Early-Diverging Mushroom-Forming Fungi Provides Insights into the Origins of Lignocellulose Decay Capabilities.</title>
        <authorList>
            <person name="Nagy L.G."/>
            <person name="Riley R."/>
            <person name="Tritt A."/>
            <person name="Adam C."/>
            <person name="Daum C."/>
            <person name="Floudas D."/>
            <person name="Sun H."/>
            <person name="Yadav J.S."/>
            <person name="Pangilinan J."/>
            <person name="Larsson K.H."/>
            <person name="Matsuura K."/>
            <person name="Barry K."/>
            <person name="Labutti K."/>
            <person name="Kuo R."/>
            <person name="Ohm R.A."/>
            <person name="Bhattacharya S.S."/>
            <person name="Shirouzu T."/>
            <person name="Yoshinaga Y."/>
            <person name="Martin F.M."/>
            <person name="Grigoriev I.V."/>
            <person name="Hibbett D.S."/>
        </authorList>
    </citation>
    <scope>NUCLEOTIDE SEQUENCE [LARGE SCALE GENOMIC DNA]</scope>
    <source>
        <strain evidence="2 3">HHB9708</strain>
    </source>
</reference>
<keyword evidence="3" id="KW-1185">Reference proteome</keyword>
<evidence type="ECO:0000313" key="2">
    <source>
        <dbReference type="EMBL" id="KZS87317.1"/>
    </source>
</evidence>
<gene>
    <name evidence="2" type="ORF">SISNIDRAFT_461050</name>
</gene>
<feature type="compositionally biased region" description="Gly residues" evidence="1">
    <location>
        <begin position="47"/>
        <end position="64"/>
    </location>
</feature>
<evidence type="ECO:0000313" key="3">
    <source>
        <dbReference type="Proteomes" id="UP000076722"/>
    </source>
</evidence>
<proteinExistence type="predicted"/>
<evidence type="ECO:0000256" key="1">
    <source>
        <dbReference type="SAM" id="MobiDB-lite"/>
    </source>
</evidence>
<name>A0A164N3L6_9AGAM</name>
<dbReference type="Proteomes" id="UP000076722">
    <property type="component" value="Unassembled WGS sequence"/>
</dbReference>